<accession>G9NQG9</accession>
<dbReference type="Proteomes" id="UP000005426">
    <property type="component" value="Unassembled WGS sequence"/>
</dbReference>
<gene>
    <name evidence="2" type="ORF">TRIATDRAFT_307024</name>
</gene>
<dbReference type="HOGENOM" id="CLU_2724024_0_0_1"/>
<comment type="caution">
    <text evidence="2">The sequence shown here is derived from an EMBL/GenBank/DDBJ whole genome shotgun (WGS) entry which is preliminary data.</text>
</comment>
<feature type="region of interest" description="Disordered" evidence="1">
    <location>
        <begin position="1"/>
        <end position="32"/>
    </location>
</feature>
<evidence type="ECO:0000313" key="3">
    <source>
        <dbReference type="Proteomes" id="UP000005426"/>
    </source>
</evidence>
<proteinExistence type="predicted"/>
<dbReference type="EMBL" id="ABDG02000021">
    <property type="protein sequence ID" value="EHK47309.1"/>
    <property type="molecule type" value="Genomic_DNA"/>
</dbReference>
<keyword evidence="3" id="KW-1185">Reference proteome</keyword>
<dbReference type="OrthoDB" id="5152846at2759"/>
<protein>
    <submittedName>
        <fullName evidence="2">Uncharacterized protein</fullName>
    </submittedName>
</protein>
<dbReference type="AlphaFoldDB" id="G9NQG9"/>
<sequence>MDPREAQNIKPSSPQDQSGGQLVQAKNSTTPLTKTLLQQLDTGNQKGLMMDRWLEETPNEEPFNGLIVTRSL</sequence>
<dbReference type="GeneID" id="25782698"/>
<feature type="compositionally biased region" description="Polar residues" evidence="1">
    <location>
        <begin position="9"/>
        <end position="28"/>
    </location>
</feature>
<evidence type="ECO:0000313" key="2">
    <source>
        <dbReference type="EMBL" id="EHK47309.1"/>
    </source>
</evidence>
<name>G9NQG9_HYPAI</name>
<evidence type="ECO:0000256" key="1">
    <source>
        <dbReference type="SAM" id="MobiDB-lite"/>
    </source>
</evidence>
<dbReference type="KEGG" id="tatv:25782698"/>
<reference evidence="2 3" key="1">
    <citation type="journal article" date="2011" name="Genome Biol.">
        <title>Comparative genome sequence analysis underscores mycoparasitism as the ancestral life style of Trichoderma.</title>
        <authorList>
            <person name="Kubicek C.P."/>
            <person name="Herrera-Estrella A."/>
            <person name="Seidl-Seiboth V."/>
            <person name="Martinez D.A."/>
            <person name="Druzhinina I.S."/>
            <person name="Thon M."/>
            <person name="Zeilinger S."/>
            <person name="Casas-Flores S."/>
            <person name="Horwitz B.A."/>
            <person name="Mukherjee P.K."/>
            <person name="Mukherjee M."/>
            <person name="Kredics L."/>
            <person name="Alcaraz L.D."/>
            <person name="Aerts A."/>
            <person name="Antal Z."/>
            <person name="Atanasova L."/>
            <person name="Cervantes-Badillo M.G."/>
            <person name="Challacombe J."/>
            <person name="Chertkov O."/>
            <person name="McCluskey K."/>
            <person name="Coulpier F."/>
            <person name="Deshpande N."/>
            <person name="von Doehren H."/>
            <person name="Ebbole D.J."/>
            <person name="Esquivel-Naranjo E.U."/>
            <person name="Fekete E."/>
            <person name="Flipphi M."/>
            <person name="Glaser F."/>
            <person name="Gomez-Rodriguez E.Y."/>
            <person name="Gruber S."/>
            <person name="Han C."/>
            <person name="Henrissat B."/>
            <person name="Hermosa R."/>
            <person name="Hernandez-Onate M."/>
            <person name="Karaffa L."/>
            <person name="Kosti I."/>
            <person name="Le Crom S."/>
            <person name="Lindquist E."/>
            <person name="Lucas S."/>
            <person name="Luebeck M."/>
            <person name="Luebeck P.S."/>
            <person name="Margeot A."/>
            <person name="Metz B."/>
            <person name="Misra M."/>
            <person name="Nevalainen H."/>
            <person name="Omann M."/>
            <person name="Packer N."/>
            <person name="Perrone G."/>
            <person name="Uresti-Rivera E.E."/>
            <person name="Salamov A."/>
            <person name="Schmoll M."/>
            <person name="Seiboth B."/>
            <person name="Shapiro H."/>
            <person name="Sukno S."/>
            <person name="Tamayo-Ramos J.A."/>
            <person name="Tisch D."/>
            <person name="Wiest A."/>
            <person name="Wilkinson H.H."/>
            <person name="Zhang M."/>
            <person name="Coutinho P.M."/>
            <person name="Kenerley C.M."/>
            <person name="Monte E."/>
            <person name="Baker S.E."/>
            <person name="Grigoriev I.V."/>
        </authorList>
    </citation>
    <scope>NUCLEOTIDE SEQUENCE [LARGE SCALE GENOMIC DNA]</scope>
    <source>
        <strain evidence="3">ATCC 20476 / IMI 206040</strain>
    </source>
</reference>
<organism evidence="2 3">
    <name type="scientific">Hypocrea atroviridis (strain ATCC 20476 / IMI 206040)</name>
    <name type="common">Trichoderma atroviride</name>
    <dbReference type="NCBI Taxonomy" id="452589"/>
    <lineage>
        <taxon>Eukaryota</taxon>
        <taxon>Fungi</taxon>
        <taxon>Dikarya</taxon>
        <taxon>Ascomycota</taxon>
        <taxon>Pezizomycotina</taxon>
        <taxon>Sordariomycetes</taxon>
        <taxon>Hypocreomycetidae</taxon>
        <taxon>Hypocreales</taxon>
        <taxon>Hypocreaceae</taxon>
        <taxon>Trichoderma</taxon>
    </lineage>
</organism>